<dbReference type="AlphaFoldDB" id="A0A2M7H432"/>
<evidence type="ECO:0000313" key="3">
    <source>
        <dbReference type="Proteomes" id="UP000230292"/>
    </source>
</evidence>
<proteinExistence type="predicted"/>
<evidence type="ECO:0000256" key="1">
    <source>
        <dbReference type="SAM" id="Phobius"/>
    </source>
</evidence>
<keyword evidence="1" id="KW-1133">Transmembrane helix</keyword>
<dbReference type="Proteomes" id="UP000230292">
    <property type="component" value="Unassembled WGS sequence"/>
</dbReference>
<name>A0A2M7H432_9BACT</name>
<sequence>MTINREKVIEQVNNFIGRHFGICAGLVIVLVFMLGWFLLLDGEYKTIRESGVLGYESAVENLQSRQERLFSLQDLEKEHKDLEGERLAQINEVLPVGFESTSALNTIQSLAESANLNILSVDISNQTAVTEEPSGSADQTGVQVKSEITSPLVKAAVVTLNVESKDESNYDDLKYFLDVLQSYVPLFNMQTLNYSPDTTSFALQLVTYYLEPPSSL</sequence>
<accession>A0A2M7H432</accession>
<organism evidence="2 3">
    <name type="scientific">Candidatus Kerfeldbacteria bacterium CG15_BIG_FIL_POST_REV_8_21_14_020_45_12</name>
    <dbReference type="NCBI Taxonomy" id="2014247"/>
    <lineage>
        <taxon>Bacteria</taxon>
        <taxon>Candidatus Kerfeldiibacteriota</taxon>
    </lineage>
</organism>
<keyword evidence="1" id="KW-0812">Transmembrane</keyword>
<gene>
    <name evidence="2" type="ORF">COW24_02525</name>
</gene>
<keyword evidence="1" id="KW-0472">Membrane</keyword>
<dbReference type="EMBL" id="PFGC01000032">
    <property type="protein sequence ID" value="PIW36984.1"/>
    <property type="molecule type" value="Genomic_DNA"/>
</dbReference>
<dbReference type="Gene3D" id="3.30.70.60">
    <property type="match status" value="1"/>
</dbReference>
<evidence type="ECO:0000313" key="2">
    <source>
        <dbReference type="EMBL" id="PIW36984.1"/>
    </source>
</evidence>
<protein>
    <submittedName>
        <fullName evidence="2">Uncharacterized protein</fullName>
    </submittedName>
</protein>
<comment type="caution">
    <text evidence="2">The sequence shown here is derived from an EMBL/GenBank/DDBJ whole genome shotgun (WGS) entry which is preliminary data.</text>
</comment>
<feature type="transmembrane region" description="Helical" evidence="1">
    <location>
        <begin position="20"/>
        <end position="39"/>
    </location>
</feature>
<dbReference type="InterPro" id="IPR014717">
    <property type="entry name" value="Transl_elong_EF1B/ribsomal_bS6"/>
</dbReference>
<reference evidence="2 3" key="1">
    <citation type="submission" date="2017-09" db="EMBL/GenBank/DDBJ databases">
        <title>Depth-based differentiation of microbial function through sediment-hosted aquifers and enrichment of novel symbionts in the deep terrestrial subsurface.</title>
        <authorList>
            <person name="Probst A.J."/>
            <person name="Ladd B."/>
            <person name="Jarett J.K."/>
            <person name="Geller-Mcgrath D.E."/>
            <person name="Sieber C.M."/>
            <person name="Emerson J.B."/>
            <person name="Anantharaman K."/>
            <person name="Thomas B.C."/>
            <person name="Malmstrom R."/>
            <person name="Stieglmeier M."/>
            <person name="Klingl A."/>
            <person name="Woyke T."/>
            <person name="Ryan C.M."/>
            <person name="Banfield J.F."/>
        </authorList>
    </citation>
    <scope>NUCLEOTIDE SEQUENCE [LARGE SCALE GENOMIC DNA]</scope>
    <source>
        <strain evidence="2">CG15_BIG_FIL_POST_REV_8_21_14_020_45_12</strain>
    </source>
</reference>